<evidence type="ECO:0000256" key="1">
    <source>
        <dbReference type="SAM" id="SignalP"/>
    </source>
</evidence>
<proteinExistence type="predicted"/>
<reference evidence="3" key="1">
    <citation type="journal article" date="2015" name="J. Biotechnol.">
        <title>The structure of the Cyberlindnera jadinii genome and its relation to Candida utilis analyzed by the occurrence of single nucleotide polymorphisms.</title>
        <authorList>
            <person name="Rupp O."/>
            <person name="Brinkrolf K."/>
            <person name="Buerth C."/>
            <person name="Kunigo M."/>
            <person name="Schneider J."/>
            <person name="Jaenicke S."/>
            <person name="Goesmann A."/>
            <person name="Puehler A."/>
            <person name="Jaeger K.-E."/>
            <person name="Ernst J.F."/>
        </authorList>
    </citation>
    <scope>NUCLEOTIDE SEQUENCE [LARGE SCALE GENOMIC DNA]</scope>
    <source>
        <strain evidence="3">ATCC 18201 / CBS 1600 / BCRC 20928 / JCM 3617 / NBRC 0987 / NRRL Y-1542</strain>
    </source>
</reference>
<evidence type="ECO:0008006" key="4">
    <source>
        <dbReference type="Google" id="ProtNLM"/>
    </source>
</evidence>
<gene>
    <name evidence="2" type="ORF">BN1211_0802</name>
</gene>
<accession>A0A0H5CAL2</accession>
<dbReference type="EMBL" id="CDQK01000001">
    <property type="protein sequence ID" value="CEP20839.1"/>
    <property type="molecule type" value="Genomic_DNA"/>
</dbReference>
<feature type="signal peptide" evidence="1">
    <location>
        <begin position="1"/>
        <end position="18"/>
    </location>
</feature>
<dbReference type="AlphaFoldDB" id="A0A0H5CAL2"/>
<name>A0A0H5CAL2_CYBJN</name>
<organism evidence="2 3">
    <name type="scientific">Cyberlindnera jadinii (strain ATCC 18201 / CBS 1600 / BCRC 20928 / JCM 3617 / NBRC 0987 / NRRL Y-1542)</name>
    <name type="common">Torula yeast</name>
    <name type="synonym">Candida utilis</name>
    <dbReference type="NCBI Taxonomy" id="983966"/>
    <lineage>
        <taxon>Eukaryota</taxon>
        <taxon>Fungi</taxon>
        <taxon>Dikarya</taxon>
        <taxon>Ascomycota</taxon>
        <taxon>Saccharomycotina</taxon>
        <taxon>Saccharomycetes</taxon>
        <taxon>Phaffomycetales</taxon>
        <taxon>Phaffomycetaceae</taxon>
        <taxon>Cyberlindnera</taxon>
    </lineage>
</organism>
<evidence type="ECO:0000313" key="2">
    <source>
        <dbReference type="EMBL" id="CEP20839.1"/>
    </source>
</evidence>
<dbReference type="Proteomes" id="UP000038830">
    <property type="component" value="Unassembled WGS sequence"/>
</dbReference>
<feature type="chain" id="PRO_5005216649" description="Secreted protein" evidence="1">
    <location>
        <begin position="19"/>
        <end position="104"/>
    </location>
</feature>
<keyword evidence="1" id="KW-0732">Signal</keyword>
<sequence>MRMLFTMLFLSNLTAWLAMSVCSKSSTGISKIRAMSIATLPLPMITTFSTLSSGGAPVFQILGLPLYQATNSCALITPALSSPLIPNLLPWSHPYANTTPLKLF</sequence>
<evidence type="ECO:0000313" key="3">
    <source>
        <dbReference type="Proteomes" id="UP000038830"/>
    </source>
</evidence>
<protein>
    <recommendedName>
        <fullName evidence="4">Secreted protein</fullName>
    </recommendedName>
</protein>